<dbReference type="InterPro" id="IPR018316">
    <property type="entry name" value="Tubulin/FtsZ_2-layer-sand-dom"/>
</dbReference>
<name>B8CB19_THAPS</name>
<dbReference type="HAMAP" id="MF_00909">
    <property type="entry name" value="FtsZ"/>
    <property type="match status" value="1"/>
</dbReference>
<evidence type="ECO:0000313" key="8">
    <source>
        <dbReference type="EMBL" id="EED89241.1"/>
    </source>
</evidence>
<dbReference type="PANTHER" id="PTHR30314">
    <property type="entry name" value="CELL DIVISION PROTEIN FTSZ-RELATED"/>
    <property type="match status" value="1"/>
</dbReference>
<keyword evidence="3" id="KW-0342">GTP-binding</keyword>
<feature type="signal peptide" evidence="5">
    <location>
        <begin position="1"/>
        <end position="21"/>
    </location>
</feature>
<dbReference type="SUPFAM" id="SSF55307">
    <property type="entry name" value="Tubulin C-terminal domain-like"/>
    <property type="match status" value="1"/>
</dbReference>
<dbReference type="InterPro" id="IPR036525">
    <property type="entry name" value="Tubulin/FtsZ_GTPase_sf"/>
</dbReference>
<dbReference type="AlphaFoldDB" id="B8CB19"/>
<dbReference type="PROSITE" id="PS00227">
    <property type="entry name" value="TUBULIN"/>
    <property type="match status" value="1"/>
</dbReference>
<gene>
    <name evidence="8" type="ORF">THAPSDRAFT_270227</name>
</gene>
<dbReference type="InterPro" id="IPR003008">
    <property type="entry name" value="Tubulin_FtsZ_GTPase"/>
</dbReference>
<evidence type="ECO:0000259" key="7">
    <source>
        <dbReference type="SMART" id="SM00865"/>
    </source>
</evidence>
<comment type="similarity">
    <text evidence="1">Belongs to the FtsZ family.</text>
</comment>
<keyword evidence="2" id="KW-0547">Nucleotide-binding</keyword>
<dbReference type="STRING" id="35128.B8CB19"/>
<dbReference type="eggNOG" id="ENOG502QRFN">
    <property type="taxonomic scope" value="Eukaryota"/>
</dbReference>
<evidence type="ECO:0000259" key="6">
    <source>
        <dbReference type="SMART" id="SM00864"/>
    </source>
</evidence>
<dbReference type="InterPro" id="IPR045061">
    <property type="entry name" value="FtsZ/CetZ"/>
</dbReference>
<dbReference type="SUPFAM" id="SSF52490">
    <property type="entry name" value="Tubulin nucleotide-binding domain-like"/>
    <property type="match status" value="1"/>
</dbReference>
<dbReference type="Pfam" id="PF12327">
    <property type="entry name" value="FtsZ_C"/>
    <property type="match status" value="1"/>
</dbReference>
<dbReference type="CDD" id="cd02201">
    <property type="entry name" value="FtsZ_type1"/>
    <property type="match status" value="1"/>
</dbReference>
<evidence type="ECO:0000256" key="1">
    <source>
        <dbReference type="ARBA" id="ARBA00009690"/>
    </source>
</evidence>
<dbReference type="GO" id="GO:0005525">
    <property type="term" value="F:GTP binding"/>
    <property type="evidence" value="ECO:0000318"/>
    <property type="project" value="GO_Central"/>
</dbReference>
<feature type="region of interest" description="Disordered" evidence="4">
    <location>
        <begin position="500"/>
        <end position="522"/>
    </location>
</feature>
<keyword evidence="9" id="KW-1185">Reference proteome</keyword>
<dbReference type="InterPro" id="IPR024757">
    <property type="entry name" value="FtsZ_C"/>
</dbReference>
<dbReference type="NCBIfam" id="TIGR00065">
    <property type="entry name" value="ftsZ"/>
    <property type="match status" value="1"/>
</dbReference>
<dbReference type="KEGG" id="tps:THAPSDRAFT_270227"/>
<dbReference type="EMBL" id="CM000648">
    <property type="protein sequence ID" value="EED89241.1"/>
    <property type="molecule type" value="Genomic_DNA"/>
</dbReference>
<feature type="region of interest" description="Disordered" evidence="4">
    <location>
        <begin position="74"/>
        <end position="109"/>
    </location>
</feature>
<feature type="compositionally biased region" description="Low complexity" evidence="4">
    <location>
        <begin position="78"/>
        <end position="100"/>
    </location>
</feature>
<dbReference type="GO" id="GO:0005737">
    <property type="term" value="C:cytoplasm"/>
    <property type="evidence" value="ECO:0000318"/>
    <property type="project" value="GO_Central"/>
</dbReference>
<evidence type="ECO:0000256" key="3">
    <source>
        <dbReference type="ARBA" id="ARBA00023134"/>
    </source>
</evidence>
<feature type="domain" description="Tubulin/FtsZ GTPase" evidence="6">
    <location>
        <begin position="130"/>
        <end position="324"/>
    </location>
</feature>
<dbReference type="InterPro" id="IPR037103">
    <property type="entry name" value="Tubulin/FtsZ-like_C"/>
</dbReference>
<dbReference type="PRINTS" id="PR00423">
    <property type="entry name" value="CELLDVISFTSZ"/>
</dbReference>
<dbReference type="PROSITE" id="PS51257">
    <property type="entry name" value="PROKAR_LIPOPROTEIN"/>
    <property type="match status" value="1"/>
</dbReference>
<accession>B8CB19</accession>
<dbReference type="GO" id="GO:0003924">
    <property type="term" value="F:GTPase activity"/>
    <property type="evidence" value="ECO:0000318"/>
    <property type="project" value="GO_Central"/>
</dbReference>
<dbReference type="InParanoid" id="B8CB19"/>
<dbReference type="PANTHER" id="PTHR30314:SF3">
    <property type="entry name" value="MITOCHONDRIAL DIVISION PROTEIN FSZA"/>
    <property type="match status" value="1"/>
</dbReference>
<evidence type="ECO:0000256" key="2">
    <source>
        <dbReference type="ARBA" id="ARBA00022741"/>
    </source>
</evidence>
<dbReference type="PaxDb" id="35128-Thaps269655"/>
<dbReference type="GO" id="GO:0032153">
    <property type="term" value="C:cell division site"/>
    <property type="evidence" value="ECO:0000318"/>
    <property type="project" value="GO_Central"/>
</dbReference>
<evidence type="ECO:0000256" key="4">
    <source>
        <dbReference type="SAM" id="MobiDB-lite"/>
    </source>
</evidence>
<dbReference type="Gene3D" id="3.40.50.1440">
    <property type="entry name" value="Tubulin/FtsZ, GTPase domain"/>
    <property type="match status" value="1"/>
</dbReference>
<dbReference type="Gene3D" id="3.30.1330.20">
    <property type="entry name" value="Tubulin/FtsZ, C-terminal domain"/>
    <property type="match status" value="1"/>
</dbReference>
<evidence type="ECO:0008006" key="10">
    <source>
        <dbReference type="Google" id="ProtNLM"/>
    </source>
</evidence>
<evidence type="ECO:0000256" key="5">
    <source>
        <dbReference type="SAM" id="SignalP"/>
    </source>
</evidence>
<dbReference type="FunFam" id="3.40.50.1440:FF:000001">
    <property type="entry name" value="Cell division protein FtsZ"/>
    <property type="match status" value="1"/>
</dbReference>
<dbReference type="PROSITE" id="PS01135">
    <property type="entry name" value="FTSZ_2"/>
    <property type="match status" value="1"/>
</dbReference>
<dbReference type="InterPro" id="IPR020805">
    <property type="entry name" value="Cell_div_FtsZ_CS"/>
</dbReference>
<dbReference type="InterPro" id="IPR017975">
    <property type="entry name" value="Tubulin_CS"/>
</dbReference>
<dbReference type="RefSeq" id="XP_002293505.1">
    <property type="nucleotide sequence ID" value="XM_002293469.1"/>
</dbReference>
<dbReference type="SMART" id="SM00865">
    <property type="entry name" value="Tubulin_C"/>
    <property type="match status" value="1"/>
</dbReference>
<evidence type="ECO:0000313" key="9">
    <source>
        <dbReference type="Proteomes" id="UP000001449"/>
    </source>
</evidence>
<dbReference type="GO" id="GO:0048285">
    <property type="term" value="P:organelle fission"/>
    <property type="evidence" value="ECO:0000318"/>
    <property type="project" value="GO_Central"/>
</dbReference>
<reference evidence="8 9" key="2">
    <citation type="journal article" date="2008" name="Nature">
        <title>The Phaeodactylum genome reveals the evolutionary history of diatom genomes.</title>
        <authorList>
            <person name="Bowler C."/>
            <person name="Allen A.E."/>
            <person name="Badger J.H."/>
            <person name="Grimwood J."/>
            <person name="Jabbari K."/>
            <person name="Kuo A."/>
            <person name="Maheswari U."/>
            <person name="Martens C."/>
            <person name="Maumus F."/>
            <person name="Otillar R.P."/>
            <person name="Rayko E."/>
            <person name="Salamov A."/>
            <person name="Vandepoele K."/>
            <person name="Beszteri B."/>
            <person name="Gruber A."/>
            <person name="Heijde M."/>
            <person name="Katinka M."/>
            <person name="Mock T."/>
            <person name="Valentin K."/>
            <person name="Verret F."/>
            <person name="Berges J.A."/>
            <person name="Brownlee C."/>
            <person name="Cadoret J.P."/>
            <person name="Chiovitti A."/>
            <person name="Choi C.J."/>
            <person name="Coesel S."/>
            <person name="De Martino A."/>
            <person name="Detter J.C."/>
            <person name="Durkin C."/>
            <person name="Falciatore A."/>
            <person name="Fournet J."/>
            <person name="Haruta M."/>
            <person name="Huysman M.J."/>
            <person name="Jenkins B.D."/>
            <person name="Jiroutova K."/>
            <person name="Jorgensen R.E."/>
            <person name="Joubert Y."/>
            <person name="Kaplan A."/>
            <person name="Kroger N."/>
            <person name="Kroth P.G."/>
            <person name="La Roche J."/>
            <person name="Lindquist E."/>
            <person name="Lommer M."/>
            <person name="Martin-Jezequel V."/>
            <person name="Lopez P.J."/>
            <person name="Lucas S."/>
            <person name="Mangogna M."/>
            <person name="McGinnis K."/>
            <person name="Medlin L.K."/>
            <person name="Montsant A."/>
            <person name="Oudot-Le Secq M.P."/>
            <person name="Napoli C."/>
            <person name="Obornik M."/>
            <person name="Parker M.S."/>
            <person name="Petit J.L."/>
            <person name="Porcel B.M."/>
            <person name="Poulsen N."/>
            <person name="Robison M."/>
            <person name="Rychlewski L."/>
            <person name="Rynearson T.A."/>
            <person name="Schmutz J."/>
            <person name="Shapiro H."/>
            <person name="Siaut M."/>
            <person name="Stanley M."/>
            <person name="Sussman M.R."/>
            <person name="Taylor A.R."/>
            <person name="Vardi A."/>
            <person name="von Dassow P."/>
            <person name="Vyverman W."/>
            <person name="Willis A."/>
            <person name="Wyrwicz L.S."/>
            <person name="Rokhsar D.S."/>
            <person name="Weissenbach J."/>
            <person name="Armbrust E.V."/>
            <person name="Green B.R."/>
            <person name="Van de Peer Y."/>
            <person name="Grigoriev I.V."/>
        </authorList>
    </citation>
    <scope>NUCLEOTIDE SEQUENCE [LARGE SCALE GENOMIC DNA]</scope>
    <source>
        <strain evidence="8 9">CCMP1335</strain>
    </source>
</reference>
<dbReference type="GO" id="GO:0007017">
    <property type="term" value="P:microtubule-based process"/>
    <property type="evidence" value="ECO:0007669"/>
    <property type="project" value="InterPro"/>
</dbReference>
<dbReference type="HOGENOM" id="CLU_024865_0_5_1"/>
<dbReference type="InterPro" id="IPR008280">
    <property type="entry name" value="Tub_FtsZ_C"/>
</dbReference>
<feature type="chain" id="PRO_5002869243" description="Plastid division protein FtsZ" evidence="5">
    <location>
        <begin position="22"/>
        <end position="522"/>
    </location>
</feature>
<dbReference type="Pfam" id="PF00091">
    <property type="entry name" value="Tubulin"/>
    <property type="match status" value="1"/>
</dbReference>
<dbReference type="Proteomes" id="UP000001449">
    <property type="component" value="Chromosome 13"/>
</dbReference>
<proteinExistence type="inferred from homology"/>
<dbReference type="InterPro" id="IPR000158">
    <property type="entry name" value="Cell_div_FtsZ"/>
</dbReference>
<feature type="domain" description="Tubulin/FtsZ 2-layer sandwich" evidence="7">
    <location>
        <begin position="326"/>
        <end position="443"/>
    </location>
</feature>
<dbReference type="GeneID" id="7452980"/>
<sequence>MKYSIAIAALLSSSYVSISCAFVTVAPSSRAASTSTLSSSGPLLASSNNCNNADEDISFITAVANGWQPERGSFAGIRRNSNATPSTTSSSYSSHLNTRSALSSRVSSTQRTMVNDRNAVIPDGGLSPCVIKVVGVGGGGCNAVDRMLDTRVSGVDFWAINTDAQALGRSKAKGARVLNIGTTATRGLGAGGNPDIGQLAAEESRAEIAAMVEGTDLCFVTSGMGGGTGSGAAPVVAEVSKEAGALTIGIVTKPFRFEGKRRMRQAVEAIGRLRDHVDTVIVVSNDRLLDIIPEDTPMNRAFAVADDILRQGVVGISEIIVKPGLINVDFADVRSVMSDAGTALMGIGIGSGKTGAEDAATAAISSPLLDSSIDNAKGVVFNISGGEGLSLTDVNRAARLIYDSVEEDANVIFGALIDESLEDSISITVLATGFADNTKQNLEYLNDVVSGGLMKEKAASMKTPSKAQAAAASAQTMARRKTAAPQPVYEEEEYYEDDYEEEAMEDDNERIPSFLRGLKRRR</sequence>
<protein>
    <recommendedName>
        <fullName evidence="10">Plastid division protein FtsZ</fullName>
    </recommendedName>
</protein>
<dbReference type="GO" id="GO:0051301">
    <property type="term" value="P:cell division"/>
    <property type="evidence" value="ECO:0000318"/>
    <property type="project" value="GO_Central"/>
</dbReference>
<dbReference type="GO" id="GO:0005874">
    <property type="term" value="C:microtubule"/>
    <property type="evidence" value="ECO:0007669"/>
    <property type="project" value="InterPro"/>
</dbReference>
<keyword evidence="5" id="KW-0732">Signal</keyword>
<reference evidence="8 9" key="1">
    <citation type="journal article" date="2004" name="Science">
        <title>The genome of the diatom Thalassiosira pseudonana: ecology, evolution, and metabolism.</title>
        <authorList>
            <person name="Armbrust E.V."/>
            <person name="Berges J.A."/>
            <person name="Bowler C."/>
            <person name="Green B.R."/>
            <person name="Martinez D."/>
            <person name="Putnam N.H."/>
            <person name="Zhou S."/>
            <person name="Allen A.E."/>
            <person name="Apt K.E."/>
            <person name="Bechner M."/>
            <person name="Brzezinski M.A."/>
            <person name="Chaal B.K."/>
            <person name="Chiovitti A."/>
            <person name="Davis A.K."/>
            <person name="Demarest M.S."/>
            <person name="Detter J.C."/>
            <person name="Glavina T."/>
            <person name="Goodstein D."/>
            <person name="Hadi M.Z."/>
            <person name="Hellsten U."/>
            <person name="Hildebrand M."/>
            <person name="Jenkins B.D."/>
            <person name="Jurka J."/>
            <person name="Kapitonov V.V."/>
            <person name="Kroger N."/>
            <person name="Lau W.W."/>
            <person name="Lane T.W."/>
            <person name="Larimer F.W."/>
            <person name="Lippmeier J.C."/>
            <person name="Lucas S."/>
            <person name="Medina M."/>
            <person name="Montsant A."/>
            <person name="Obornik M."/>
            <person name="Parker M.S."/>
            <person name="Palenik B."/>
            <person name="Pazour G.J."/>
            <person name="Richardson P.M."/>
            <person name="Rynearson T.A."/>
            <person name="Saito M.A."/>
            <person name="Schwartz D.C."/>
            <person name="Thamatrakoln K."/>
            <person name="Valentin K."/>
            <person name="Vardi A."/>
            <person name="Wilkerson F.P."/>
            <person name="Rokhsar D.S."/>
        </authorList>
    </citation>
    <scope>NUCLEOTIDE SEQUENCE [LARGE SCALE GENOMIC DNA]</scope>
    <source>
        <strain evidence="8 9">CCMP1335</strain>
    </source>
</reference>
<dbReference type="SMART" id="SM00864">
    <property type="entry name" value="Tubulin"/>
    <property type="match status" value="1"/>
</dbReference>
<organism evidence="8 9">
    <name type="scientific">Thalassiosira pseudonana</name>
    <name type="common">Marine diatom</name>
    <name type="synonym">Cyclotella nana</name>
    <dbReference type="NCBI Taxonomy" id="35128"/>
    <lineage>
        <taxon>Eukaryota</taxon>
        <taxon>Sar</taxon>
        <taxon>Stramenopiles</taxon>
        <taxon>Ochrophyta</taxon>
        <taxon>Bacillariophyta</taxon>
        <taxon>Coscinodiscophyceae</taxon>
        <taxon>Thalassiosirophycidae</taxon>
        <taxon>Thalassiosirales</taxon>
        <taxon>Thalassiosiraceae</taxon>
        <taxon>Thalassiosira</taxon>
    </lineage>
</organism>